<evidence type="ECO:0000313" key="3">
    <source>
        <dbReference type="Proteomes" id="UP001225598"/>
    </source>
</evidence>
<dbReference type="Proteomes" id="UP001225598">
    <property type="component" value="Chromosome"/>
</dbReference>
<accession>A0ABY8VBI3</accession>
<name>A0ABY8VBI3_9CORY</name>
<evidence type="ECO:0000256" key="1">
    <source>
        <dbReference type="SAM" id="MobiDB-lite"/>
    </source>
</evidence>
<reference evidence="2 3" key="1">
    <citation type="submission" date="2023-05" db="EMBL/GenBank/DDBJ databases">
        <title>Corynebacterium suedekumii sp. nov. and Corynebacterium breve sp. nov. isolated from raw cow's milk.</title>
        <authorList>
            <person name="Baer M.K."/>
            <person name="Mehl L."/>
            <person name="Hellmuth R."/>
            <person name="Marke G."/>
            <person name="Lipski A."/>
        </authorList>
    </citation>
    <scope>NUCLEOTIDE SEQUENCE [LARGE SCALE GENOMIC DNA]</scope>
    <source>
        <strain evidence="2 3">R4</strain>
    </source>
</reference>
<proteinExistence type="predicted"/>
<dbReference type="EMBL" id="CP126969">
    <property type="protein sequence ID" value="WIM67031.1"/>
    <property type="molecule type" value="Genomic_DNA"/>
</dbReference>
<evidence type="ECO:0008006" key="4">
    <source>
        <dbReference type="Google" id="ProtNLM"/>
    </source>
</evidence>
<gene>
    <name evidence="2" type="ORF">QP027_07805</name>
</gene>
<dbReference type="RefSeq" id="WP_284823829.1">
    <property type="nucleotide sequence ID" value="NZ_CP126969.1"/>
</dbReference>
<feature type="region of interest" description="Disordered" evidence="1">
    <location>
        <begin position="1"/>
        <end position="69"/>
    </location>
</feature>
<feature type="compositionally biased region" description="Basic and acidic residues" evidence="1">
    <location>
        <begin position="21"/>
        <end position="44"/>
    </location>
</feature>
<keyword evidence="3" id="KW-1185">Reference proteome</keyword>
<organism evidence="2 3">
    <name type="scientific">Corynebacterium breve</name>
    <dbReference type="NCBI Taxonomy" id="3049799"/>
    <lineage>
        <taxon>Bacteria</taxon>
        <taxon>Bacillati</taxon>
        <taxon>Actinomycetota</taxon>
        <taxon>Actinomycetes</taxon>
        <taxon>Mycobacteriales</taxon>
        <taxon>Corynebacteriaceae</taxon>
        <taxon>Corynebacterium</taxon>
    </lineage>
</organism>
<protein>
    <recommendedName>
        <fullName evidence="4">SPOR domain-containing protein</fullName>
    </recommendedName>
</protein>
<sequence length="69" mass="7911">MADEKYFYNPKTGEVTQGKEGSWDDRMGPYDTEQEARDALKIAEARNQQAEAQEEADDDWGQPAAWEKN</sequence>
<evidence type="ECO:0000313" key="2">
    <source>
        <dbReference type="EMBL" id="WIM67031.1"/>
    </source>
</evidence>